<keyword evidence="2" id="KW-1185">Reference proteome</keyword>
<organism evidence="1 2">
    <name type="scientific">Vigna mungo</name>
    <name type="common">Black gram</name>
    <name type="synonym">Phaseolus mungo</name>
    <dbReference type="NCBI Taxonomy" id="3915"/>
    <lineage>
        <taxon>Eukaryota</taxon>
        <taxon>Viridiplantae</taxon>
        <taxon>Streptophyta</taxon>
        <taxon>Embryophyta</taxon>
        <taxon>Tracheophyta</taxon>
        <taxon>Spermatophyta</taxon>
        <taxon>Magnoliopsida</taxon>
        <taxon>eudicotyledons</taxon>
        <taxon>Gunneridae</taxon>
        <taxon>Pentapetalae</taxon>
        <taxon>rosids</taxon>
        <taxon>fabids</taxon>
        <taxon>Fabales</taxon>
        <taxon>Fabaceae</taxon>
        <taxon>Papilionoideae</taxon>
        <taxon>50 kb inversion clade</taxon>
        <taxon>NPAAA clade</taxon>
        <taxon>indigoferoid/millettioid clade</taxon>
        <taxon>Phaseoleae</taxon>
        <taxon>Vigna</taxon>
    </lineage>
</organism>
<reference evidence="1 2" key="1">
    <citation type="journal article" date="2023" name="Life. Sci Alliance">
        <title>Evolutionary insights into 3D genome organization and epigenetic landscape of Vigna mungo.</title>
        <authorList>
            <person name="Junaid A."/>
            <person name="Singh B."/>
            <person name="Bhatia S."/>
        </authorList>
    </citation>
    <scope>NUCLEOTIDE SEQUENCE [LARGE SCALE GENOMIC DNA]</scope>
    <source>
        <strain evidence="1">Urdbean</strain>
    </source>
</reference>
<dbReference type="Proteomes" id="UP001374535">
    <property type="component" value="Chromosome 9"/>
</dbReference>
<sequence length="107" mass="12760">MADTYHRATQLRNKDMRKRTHELIESLLSSLLQLIKLLLHISPQVPVRFLRSNIQKRILLSLRFGWRHIDRVFELGEHRRGKLPFLKVLVMRNVVTKLHSATQFQEP</sequence>
<dbReference type="EMBL" id="CP144692">
    <property type="protein sequence ID" value="WVY98082.1"/>
    <property type="molecule type" value="Genomic_DNA"/>
</dbReference>
<proteinExistence type="predicted"/>
<name>A0AAQ3RM77_VIGMU</name>
<evidence type="ECO:0000313" key="1">
    <source>
        <dbReference type="EMBL" id="WVY98082.1"/>
    </source>
</evidence>
<gene>
    <name evidence="1" type="ORF">V8G54_030233</name>
</gene>
<protein>
    <submittedName>
        <fullName evidence="1">Uncharacterized protein</fullName>
    </submittedName>
</protein>
<evidence type="ECO:0000313" key="2">
    <source>
        <dbReference type="Proteomes" id="UP001374535"/>
    </source>
</evidence>
<accession>A0AAQ3RM77</accession>
<dbReference type="AlphaFoldDB" id="A0AAQ3RM77"/>